<evidence type="ECO:0000256" key="1">
    <source>
        <dbReference type="SAM" id="MobiDB-lite"/>
    </source>
</evidence>
<evidence type="ECO:0000313" key="4">
    <source>
        <dbReference type="Proteomes" id="UP001148018"/>
    </source>
</evidence>
<feature type="region of interest" description="Disordered" evidence="1">
    <location>
        <begin position="17"/>
        <end position="110"/>
    </location>
</feature>
<dbReference type="EMBL" id="JANIIK010000040">
    <property type="protein sequence ID" value="KAJ3608311.1"/>
    <property type="molecule type" value="Genomic_DNA"/>
</dbReference>
<feature type="signal peptide" evidence="2">
    <location>
        <begin position="1"/>
        <end position="18"/>
    </location>
</feature>
<gene>
    <name evidence="3" type="ORF">NHX12_025360</name>
</gene>
<organism evidence="3 4">
    <name type="scientific">Muraenolepis orangiensis</name>
    <name type="common">Patagonian moray cod</name>
    <dbReference type="NCBI Taxonomy" id="630683"/>
    <lineage>
        <taxon>Eukaryota</taxon>
        <taxon>Metazoa</taxon>
        <taxon>Chordata</taxon>
        <taxon>Craniata</taxon>
        <taxon>Vertebrata</taxon>
        <taxon>Euteleostomi</taxon>
        <taxon>Actinopterygii</taxon>
        <taxon>Neopterygii</taxon>
        <taxon>Teleostei</taxon>
        <taxon>Neoteleostei</taxon>
        <taxon>Acanthomorphata</taxon>
        <taxon>Zeiogadaria</taxon>
        <taxon>Gadariae</taxon>
        <taxon>Gadiformes</taxon>
        <taxon>Muraenolepidoidei</taxon>
        <taxon>Muraenolepididae</taxon>
        <taxon>Muraenolepis</taxon>
    </lineage>
</organism>
<evidence type="ECO:0000256" key="2">
    <source>
        <dbReference type="SAM" id="SignalP"/>
    </source>
</evidence>
<comment type="caution">
    <text evidence="3">The sequence shown here is derived from an EMBL/GenBank/DDBJ whole genome shotgun (WGS) entry which is preliminary data.</text>
</comment>
<keyword evidence="2" id="KW-0732">Signal</keyword>
<feature type="compositionally biased region" description="Basic residues" evidence="1">
    <location>
        <begin position="100"/>
        <end position="110"/>
    </location>
</feature>
<accession>A0A9Q0ELX6</accession>
<evidence type="ECO:0000313" key="3">
    <source>
        <dbReference type="EMBL" id="KAJ3608311.1"/>
    </source>
</evidence>
<keyword evidence="4" id="KW-1185">Reference proteome</keyword>
<protein>
    <submittedName>
        <fullName evidence="3">Uncharacterized protein</fullName>
    </submittedName>
</protein>
<proteinExistence type="predicted"/>
<feature type="chain" id="PRO_5040394097" evidence="2">
    <location>
        <begin position="19"/>
        <end position="110"/>
    </location>
</feature>
<dbReference type="OrthoDB" id="8950549at2759"/>
<name>A0A9Q0ELX6_9TELE</name>
<dbReference type="Proteomes" id="UP001148018">
    <property type="component" value="Unassembled WGS sequence"/>
</dbReference>
<reference evidence="3" key="1">
    <citation type="submission" date="2022-07" db="EMBL/GenBank/DDBJ databases">
        <title>Chromosome-level genome of Muraenolepis orangiensis.</title>
        <authorList>
            <person name="Kim J."/>
        </authorList>
    </citation>
    <scope>NUCLEOTIDE SEQUENCE</scope>
    <source>
        <strain evidence="3">KU_S4_2022</strain>
        <tissue evidence="3">Muscle</tissue>
    </source>
</reference>
<dbReference type="AlphaFoldDB" id="A0A9Q0ELX6"/>
<sequence length="110" mass="11366">MFCFCLQSSLLKLQALEADGGGPSSLGSSPEDSPQPPGSSKELPRRRSPCAAVGGWGHGEKDGGGGSSSSTLALCHGRPSDENSPPALQESVVRDTPPARARRRLQPTPT</sequence>